<comment type="caution">
    <text evidence="1">The sequence shown here is derived from an EMBL/GenBank/DDBJ whole genome shotgun (WGS) entry which is preliminary data.</text>
</comment>
<dbReference type="Proteomes" id="UP000729913">
    <property type="component" value="Unassembled WGS sequence"/>
</dbReference>
<dbReference type="EMBL" id="JAAOIC020000049">
    <property type="protein sequence ID" value="KAG8036006.1"/>
    <property type="molecule type" value="Genomic_DNA"/>
</dbReference>
<dbReference type="AlphaFoldDB" id="A0A8J5R0Q9"/>
<protein>
    <submittedName>
        <fullName evidence="1">Uncharacterized protein</fullName>
    </submittedName>
</protein>
<sequence>MHICVTVYSRAGFVFVPFPTKFIAASSLGPDSTQLNSTRLDSTRLDSTRLDSTRLDSTHSLPG</sequence>
<reference evidence="1" key="2">
    <citation type="submission" date="2021-04" db="EMBL/GenBank/DDBJ databases">
        <title>Genome-wide patterns of bracovirus chromosomal integration into multiple host tissues during parasitism.</title>
        <authorList>
            <person name="Chebbi M.A.C."/>
        </authorList>
    </citation>
    <scope>NUCLEOTIDE SEQUENCE</scope>
    <source>
        <tissue evidence="1">Whole body</tissue>
    </source>
</reference>
<name>A0A8J5R0Q9_9HYME</name>
<organism evidence="1 2">
    <name type="scientific">Cotesia typhae</name>
    <dbReference type="NCBI Taxonomy" id="2053667"/>
    <lineage>
        <taxon>Eukaryota</taxon>
        <taxon>Metazoa</taxon>
        <taxon>Ecdysozoa</taxon>
        <taxon>Arthropoda</taxon>
        <taxon>Hexapoda</taxon>
        <taxon>Insecta</taxon>
        <taxon>Pterygota</taxon>
        <taxon>Neoptera</taxon>
        <taxon>Endopterygota</taxon>
        <taxon>Hymenoptera</taxon>
        <taxon>Apocrita</taxon>
        <taxon>Ichneumonoidea</taxon>
        <taxon>Braconidae</taxon>
        <taxon>Microgastrinae</taxon>
        <taxon>Cotesia</taxon>
    </lineage>
</organism>
<gene>
    <name evidence="1" type="ORF">G9C98_004585</name>
</gene>
<reference evidence="1" key="1">
    <citation type="submission" date="2020-03" db="EMBL/GenBank/DDBJ databases">
        <authorList>
            <person name="Chebbi M.A."/>
            <person name="Drezen J.M."/>
        </authorList>
    </citation>
    <scope>NUCLEOTIDE SEQUENCE</scope>
    <source>
        <tissue evidence="1">Whole body</tissue>
    </source>
</reference>
<evidence type="ECO:0000313" key="2">
    <source>
        <dbReference type="Proteomes" id="UP000729913"/>
    </source>
</evidence>
<keyword evidence="2" id="KW-1185">Reference proteome</keyword>
<proteinExistence type="predicted"/>
<evidence type="ECO:0000313" key="1">
    <source>
        <dbReference type="EMBL" id="KAG8036006.1"/>
    </source>
</evidence>
<accession>A0A8J5R0Q9</accession>
<dbReference type="OrthoDB" id="10042433at2759"/>